<dbReference type="RefSeq" id="XP_037897062.1">
    <property type="nucleotide sequence ID" value="XM_038041134.1"/>
</dbReference>
<dbReference type="Proteomes" id="UP000092443">
    <property type="component" value="Unplaced"/>
</dbReference>
<dbReference type="AlphaFoldDB" id="A0A9C6DYU3"/>
<keyword evidence="2" id="KW-1185">Reference proteome</keyword>
<organism evidence="2 3">
    <name type="scientific">Glossina fuscipes</name>
    <dbReference type="NCBI Taxonomy" id="7396"/>
    <lineage>
        <taxon>Eukaryota</taxon>
        <taxon>Metazoa</taxon>
        <taxon>Ecdysozoa</taxon>
        <taxon>Arthropoda</taxon>
        <taxon>Hexapoda</taxon>
        <taxon>Insecta</taxon>
        <taxon>Pterygota</taxon>
        <taxon>Neoptera</taxon>
        <taxon>Endopterygota</taxon>
        <taxon>Diptera</taxon>
        <taxon>Brachycera</taxon>
        <taxon>Muscomorpha</taxon>
        <taxon>Hippoboscoidea</taxon>
        <taxon>Glossinidae</taxon>
        <taxon>Glossina</taxon>
    </lineage>
</organism>
<sequence length="105" mass="12190">MNSQTHTPRPSFQEHENILYELLEQKSATVTGDLDDFEVDEEEELSDWENSIETSDLDNTNDSNLENDLEVFLLNIRIISLTLFLSLQDISILIPEHSRYITNFS</sequence>
<dbReference type="KEGG" id="gfs:119642145"/>
<evidence type="ECO:0000256" key="1">
    <source>
        <dbReference type="SAM" id="MobiDB-lite"/>
    </source>
</evidence>
<protein>
    <submittedName>
        <fullName evidence="3">Uncharacterized protein LOC119642145 isoform X1</fullName>
    </submittedName>
</protein>
<evidence type="ECO:0000313" key="2">
    <source>
        <dbReference type="Proteomes" id="UP000092443"/>
    </source>
</evidence>
<name>A0A9C6DYU3_9MUSC</name>
<dbReference type="GeneID" id="119642145"/>
<accession>A0A9C6DYU3</accession>
<feature type="region of interest" description="Disordered" evidence="1">
    <location>
        <begin position="40"/>
        <end position="60"/>
    </location>
</feature>
<evidence type="ECO:0000313" key="3">
    <source>
        <dbReference type="RefSeq" id="XP_037897062.1"/>
    </source>
</evidence>
<feature type="compositionally biased region" description="Polar residues" evidence="1">
    <location>
        <begin position="51"/>
        <end position="60"/>
    </location>
</feature>
<reference evidence="3" key="1">
    <citation type="submission" date="2025-08" db="UniProtKB">
        <authorList>
            <consortium name="RefSeq"/>
        </authorList>
    </citation>
    <scope>IDENTIFICATION</scope>
    <source>
        <tissue evidence="3">Whole body pupa</tissue>
    </source>
</reference>
<proteinExistence type="predicted"/>
<gene>
    <name evidence="3" type="primary">LOC119642145</name>
</gene>